<keyword evidence="3 7" id="KW-0812">Transmembrane</keyword>
<feature type="compositionally biased region" description="Polar residues" evidence="6">
    <location>
        <begin position="277"/>
        <end position="291"/>
    </location>
</feature>
<feature type="transmembrane region" description="Helical" evidence="7">
    <location>
        <begin position="382"/>
        <end position="400"/>
    </location>
</feature>
<comment type="caution">
    <text evidence="9">The sequence shown here is derived from an EMBL/GenBank/DDBJ whole genome shotgun (WGS) entry which is preliminary data.</text>
</comment>
<dbReference type="AlphaFoldDB" id="A0AAD5VVL3"/>
<feature type="transmembrane region" description="Helical" evidence="7">
    <location>
        <begin position="488"/>
        <end position="505"/>
    </location>
</feature>
<evidence type="ECO:0000256" key="4">
    <source>
        <dbReference type="ARBA" id="ARBA00022989"/>
    </source>
</evidence>
<organism evidence="9 10">
    <name type="scientific">Leucocoprinus birnbaumii</name>
    <dbReference type="NCBI Taxonomy" id="56174"/>
    <lineage>
        <taxon>Eukaryota</taxon>
        <taxon>Fungi</taxon>
        <taxon>Dikarya</taxon>
        <taxon>Basidiomycota</taxon>
        <taxon>Agaricomycotina</taxon>
        <taxon>Agaricomycetes</taxon>
        <taxon>Agaricomycetidae</taxon>
        <taxon>Agaricales</taxon>
        <taxon>Agaricineae</taxon>
        <taxon>Agaricaceae</taxon>
        <taxon>Leucocoprinus</taxon>
    </lineage>
</organism>
<evidence type="ECO:0000256" key="7">
    <source>
        <dbReference type="SAM" id="Phobius"/>
    </source>
</evidence>
<feature type="transmembrane region" description="Helical" evidence="7">
    <location>
        <begin position="200"/>
        <end position="222"/>
    </location>
</feature>
<dbReference type="GO" id="GO:0022857">
    <property type="term" value="F:transmembrane transporter activity"/>
    <property type="evidence" value="ECO:0007669"/>
    <property type="project" value="InterPro"/>
</dbReference>
<protein>
    <recommendedName>
        <fullName evidence="8">Major facilitator superfamily (MFS) profile domain-containing protein</fullName>
    </recommendedName>
</protein>
<keyword evidence="5 7" id="KW-0472">Membrane</keyword>
<feature type="transmembrane region" description="Helical" evidence="7">
    <location>
        <begin position="99"/>
        <end position="116"/>
    </location>
</feature>
<dbReference type="Pfam" id="PF07690">
    <property type="entry name" value="MFS_1"/>
    <property type="match status" value="1"/>
</dbReference>
<dbReference type="PANTHER" id="PTHR23504">
    <property type="entry name" value="MAJOR FACILITATOR SUPERFAMILY DOMAIN-CONTAINING PROTEIN 10"/>
    <property type="match status" value="1"/>
</dbReference>
<accession>A0AAD5VVL3</accession>
<sequence length="515" mass="56882">MQIETQENDEVPAGKPQKVTPLPKMQIFILLLVMIAEPVSSTVIYPFVNQFVKDTGITGGDDRKVGHYAGFIESVFFFAECTTVFHWGRLSDQIGRRPVLLLGPLGLAFSLFAFGISKNFWVLLIARCAQGAFNGNMGVTKTMMFEMTDHTNIAQAYAWHPVMWSSGITLGPLIGGFFALPAQRWPELERTAHFLVTHPYFLPCAVTGGLALVSFMIAYLGLKETLPSKMPSRSNDTENPASESTKASVRTQSAGSEVFDSDEESPLLQNDRPRQYGASNSNDTSDETPPTSEVDDEPEVPLKELLTRPLLVALANHGFLCFLDQAHQALLPLMYSTKIELGGLGLRPDQIGLIMGIWGACNAVFQVTCFPKLMAMLGPRKLYIRCFAALLVTFSSFPILNTLARWPECPEMAVWLCICCQMTFYTFLFMGYGCTQLFIMDAAPTRNTLGAVNGLGQMMSSVTRTLAPSFASSLFSISLQKQLFGGHFVYYLLLSITIVGVYMSYQLPAGMRERS</sequence>
<feature type="transmembrane region" description="Helical" evidence="7">
    <location>
        <begin position="68"/>
        <end position="87"/>
    </location>
</feature>
<feature type="region of interest" description="Disordered" evidence="6">
    <location>
        <begin position="228"/>
        <end position="298"/>
    </location>
</feature>
<dbReference type="GO" id="GO:0016020">
    <property type="term" value="C:membrane"/>
    <property type="evidence" value="ECO:0007669"/>
    <property type="project" value="UniProtKB-SubCell"/>
</dbReference>
<dbReference type="InterPro" id="IPR011701">
    <property type="entry name" value="MFS"/>
</dbReference>
<keyword evidence="2" id="KW-0813">Transport</keyword>
<dbReference type="Gene3D" id="1.20.1250.20">
    <property type="entry name" value="MFS general substrate transporter like domains"/>
    <property type="match status" value="1"/>
</dbReference>
<evidence type="ECO:0000256" key="6">
    <source>
        <dbReference type="SAM" id="MobiDB-lite"/>
    </source>
</evidence>
<comment type="subcellular location">
    <subcellularLocation>
        <location evidence="1">Membrane</location>
        <topology evidence="1">Multi-pass membrane protein</topology>
    </subcellularLocation>
</comment>
<dbReference type="PROSITE" id="PS50850">
    <property type="entry name" value="MFS"/>
    <property type="match status" value="1"/>
</dbReference>
<feature type="compositionally biased region" description="Polar residues" evidence="6">
    <location>
        <begin position="231"/>
        <end position="255"/>
    </location>
</feature>
<evidence type="ECO:0000256" key="1">
    <source>
        <dbReference type="ARBA" id="ARBA00004141"/>
    </source>
</evidence>
<gene>
    <name evidence="9" type="ORF">NP233_g3936</name>
</gene>
<evidence type="ECO:0000256" key="2">
    <source>
        <dbReference type="ARBA" id="ARBA00022448"/>
    </source>
</evidence>
<dbReference type="SUPFAM" id="SSF103473">
    <property type="entry name" value="MFS general substrate transporter"/>
    <property type="match status" value="1"/>
</dbReference>
<name>A0AAD5VVL3_9AGAR</name>
<feature type="transmembrane region" description="Helical" evidence="7">
    <location>
        <begin position="161"/>
        <end position="180"/>
    </location>
</feature>
<dbReference type="EMBL" id="JANIEX010000199">
    <property type="protein sequence ID" value="KAJ3571157.1"/>
    <property type="molecule type" value="Genomic_DNA"/>
</dbReference>
<dbReference type="InterPro" id="IPR036259">
    <property type="entry name" value="MFS_trans_sf"/>
</dbReference>
<feature type="transmembrane region" description="Helical" evidence="7">
    <location>
        <begin position="412"/>
        <end position="432"/>
    </location>
</feature>
<evidence type="ECO:0000256" key="3">
    <source>
        <dbReference type="ARBA" id="ARBA00022692"/>
    </source>
</evidence>
<reference evidence="9" key="1">
    <citation type="submission" date="2022-07" db="EMBL/GenBank/DDBJ databases">
        <title>Genome Sequence of Leucocoprinus birnbaumii.</title>
        <authorList>
            <person name="Buettner E."/>
        </authorList>
    </citation>
    <scope>NUCLEOTIDE SEQUENCE</scope>
    <source>
        <strain evidence="9">VT141</strain>
    </source>
</reference>
<dbReference type="InterPro" id="IPR020846">
    <property type="entry name" value="MFS_dom"/>
</dbReference>
<evidence type="ECO:0000256" key="5">
    <source>
        <dbReference type="ARBA" id="ARBA00023136"/>
    </source>
</evidence>
<feature type="transmembrane region" description="Helical" evidence="7">
    <location>
        <begin position="27"/>
        <end position="48"/>
    </location>
</feature>
<keyword evidence="10" id="KW-1185">Reference proteome</keyword>
<evidence type="ECO:0000313" key="10">
    <source>
        <dbReference type="Proteomes" id="UP001213000"/>
    </source>
</evidence>
<dbReference type="PANTHER" id="PTHR23504:SF15">
    <property type="entry name" value="MAJOR FACILITATOR SUPERFAMILY (MFS) PROFILE DOMAIN-CONTAINING PROTEIN"/>
    <property type="match status" value="1"/>
</dbReference>
<keyword evidence="4 7" id="KW-1133">Transmembrane helix</keyword>
<evidence type="ECO:0000259" key="8">
    <source>
        <dbReference type="PROSITE" id="PS50850"/>
    </source>
</evidence>
<proteinExistence type="predicted"/>
<feature type="domain" description="Major facilitator superfamily (MFS) profile" evidence="8">
    <location>
        <begin position="26"/>
        <end position="512"/>
    </location>
</feature>
<evidence type="ECO:0000313" key="9">
    <source>
        <dbReference type="EMBL" id="KAJ3571157.1"/>
    </source>
</evidence>
<dbReference type="Proteomes" id="UP001213000">
    <property type="component" value="Unassembled WGS sequence"/>
</dbReference>